<dbReference type="InterPro" id="IPR016181">
    <property type="entry name" value="Acyl_CoA_acyltransferase"/>
</dbReference>
<dbReference type="Pfam" id="PF00583">
    <property type="entry name" value="Acetyltransf_1"/>
    <property type="match status" value="1"/>
</dbReference>
<feature type="domain" description="N-acetyltransferase" evidence="1">
    <location>
        <begin position="7"/>
        <end position="157"/>
    </location>
</feature>
<dbReference type="InterPro" id="IPR000182">
    <property type="entry name" value="GNAT_dom"/>
</dbReference>
<keyword evidence="2" id="KW-0808">Transferase</keyword>
<dbReference type="EMBL" id="PZZP01000001">
    <property type="protein sequence ID" value="PTM57845.1"/>
    <property type="molecule type" value="Genomic_DNA"/>
</dbReference>
<sequence length="177" mass="19803">MRLGWDLKIREEKSIDLRKIKEINDLAFGRETESNIVDAIRKSPHFIPQLSLIAETGDGEVVGHILFSIISIQTKEESVKSLVLAPMAITPKYQSQGVGSTLIREGLNRCGKMGFKHVVVLGHPNYYPRFGFIPAITKGIKAPFEVPNETFMVCELKKNSLEKVHGTVQFPEPLMSV</sequence>
<dbReference type="OrthoDB" id="9797178at2"/>
<reference evidence="2 3" key="1">
    <citation type="submission" date="2018-04" db="EMBL/GenBank/DDBJ databases">
        <title>Genomic Encyclopedia of Archaeal and Bacterial Type Strains, Phase II (KMG-II): from individual species to whole genera.</title>
        <authorList>
            <person name="Goeker M."/>
        </authorList>
    </citation>
    <scope>NUCLEOTIDE SEQUENCE [LARGE SCALE GENOMIC DNA]</scope>
    <source>
        <strain evidence="2 3">DSM 45169</strain>
    </source>
</reference>
<name>A0A2T4Z7J9_9BACL</name>
<dbReference type="PROSITE" id="PS51186">
    <property type="entry name" value="GNAT"/>
    <property type="match status" value="1"/>
</dbReference>
<dbReference type="CDD" id="cd04301">
    <property type="entry name" value="NAT_SF"/>
    <property type="match status" value="1"/>
</dbReference>
<accession>A0A2T4Z7J9</accession>
<organism evidence="2 3">
    <name type="scientific">Desmospora activa DSM 45169</name>
    <dbReference type="NCBI Taxonomy" id="1121389"/>
    <lineage>
        <taxon>Bacteria</taxon>
        <taxon>Bacillati</taxon>
        <taxon>Bacillota</taxon>
        <taxon>Bacilli</taxon>
        <taxon>Bacillales</taxon>
        <taxon>Thermoactinomycetaceae</taxon>
        <taxon>Desmospora</taxon>
    </lineage>
</organism>
<proteinExistence type="predicted"/>
<keyword evidence="3" id="KW-1185">Reference proteome</keyword>
<evidence type="ECO:0000313" key="2">
    <source>
        <dbReference type="EMBL" id="PTM57845.1"/>
    </source>
</evidence>
<evidence type="ECO:0000259" key="1">
    <source>
        <dbReference type="PROSITE" id="PS51186"/>
    </source>
</evidence>
<dbReference type="Proteomes" id="UP000241639">
    <property type="component" value="Unassembled WGS sequence"/>
</dbReference>
<protein>
    <submittedName>
        <fullName evidence="2">Putative acetyltransferase</fullName>
    </submittedName>
</protein>
<gene>
    <name evidence="2" type="ORF">C8J48_0408</name>
</gene>
<evidence type="ECO:0000313" key="3">
    <source>
        <dbReference type="Proteomes" id="UP000241639"/>
    </source>
</evidence>
<dbReference type="Gene3D" id="3.40.630.30">
    <property type="match status" value="1"/>
</dbReference>
<dbReference type="RefSeq" id="WP_107724714.1">
    <property type="nucleotide sequence ID" value="NZ_PZZP01000001.1"/>
</dbReference>
<comment type="caution">
    <text evidence="2">The sequence shown here is derived from an EMBL/GenBank/DDBJ whole genome shotgun (WGS) entry which is preliminary data.</text>
</comment>
<dbReference type="AlphaFoldDB" id="A0A2T4Z7J9"/>
<dbReference type="GO" id="GO:0016747">
    <property type="term" value="F:acyltransferase activity, transferring groups other than amino-acyl groups"/>
    <property type="evidence" value="ECO:0007669"/>
    <property type="project" value="InterPro"/>
</dbReference>
<dbReference type="SUPFAM" id="SSF55729">
    <property type="entry name" value="Acyl-CoA N-acyltransferases (Nat)"/>
    <property type="match status" value="1"/>
</dbReference>